<feature type="compositionally biased region" description="Basic and acidic residues" evidence="1">
    <location>
        <begin position="142"/>
        <end position="158"/>
    </location>
</feature>
<gene>
    <name evidence="3" type="ORF">UV8b_04555</name>
</gene>
<dbReference type="Proteomes" id="UP000027002">
    <property type="component" value="Chromosome 4"/>
</dbReference>
<dbReference type="RefSeq" id="XP_042997987.1">
    <property type="nucleotide sequence ID" value="XM_043142053.1"/>
</dbReference>
<dbReference type="KEGG" id="uvi:66065333"/>
<reference evidence="3" key="1">
    <citation type="submission" date="2020-03" db="EMBL/GenBank/DDBJ databases">
        <title>A mixture of massive structural variations and highly conserved coding sequences in Ustilaginoidea virens genome.</title>
        <authorList>
            <person name="Zhang K."/>
            <person name="Zhao Z."/>
            <person name="Zhang Z."/>
            <person name="Li Y."/>
            <person name="Hsiang T."/>
            <person name="Sun W."/>
        </authorList>
    </citation>
    <scope>NUCLEOTIDE SEQUENCE</scope>
    <source>
        <strain evidence="3">UV-8b</strain>
    </source>
</reference>
<evidence type="ECO:0000256" key="2">
    <source>
        <dbReference type="SAM" id="SignalP"/>
    </source>
</evidence>
<feature type="chain" id="PRO_5034882775" evidence="2">
    <location>
        <begin position="17"/>
        <end position="382"/>
    </location>
</feature>
<sequence>MKYIAILWTLTSLATADQVFRRTCVDPGGPCWRDSHCCDSDKGYGCMNRRCTLRPGGVCIPAGQRCNPADQTPCCDSDHFNCSVLTRRCAAIPHDHYYQTHKKAQGLQPPTKHQQRDLASLPGVDIAARSEKEDQQGAGPKPRSEKEDSEPRPDKQDEGAGPEQLFPRYCVPYGNSCRADADCCNFHGGVGCHNLQCLWQHGIQCIPLGKSCHPLQKNTCCQPNYHYCDAKTYTCVFREYEQYHDFYQMMQPSSTRRPPIKKKQNREPRDLASLPAEADIAARSEKEDQVAGSKPRSDKEDGGAGPEQLSRRSDDCVAVGDACRLDEHCCDSDKGVGCINRRCTQRSGGCRFHPQMRSDIVEQLSSGSVAAEAEAGFGVGAF</sequence>
<keyword evidence="2" id="KW-0732">Signal</keyword>
<organism evidence="3 4">
    <name type="scientific">Ustilaginoidea virens</name>
    <name type="common">Rice false smut fungus</name>
    <name type="synonym">Villosiclava virens</name>
    <dbReference type="NCBI Taxonomy" id="1159556"/>
    <lineage>
        <taxon>Eukaryota</taxon>
        <taxon>Fungi</taxon>
        <taxon>Dikarya</taxon>
        <taxon>Ascomycota</taxon>
        <taxon>Pezizomycotina</taxon>
        <taxon>Sordariomycetes</taxon>
        <taxon>Hypocreomycetidae</taxon>
        <taxon>Hypocreales</taxon>
        <taxon>Clavicipitaceae</taxon>
        <taxon>Ustilaginoidea</taxon>
    </lineage>
</organism>
<keyword evidence="4" id="KW-1185">Reference proteome</keyword>
<dbReference type="AlphaFoldDB" id="A0A8E5HRI0"/>
<evidence type="ECO:0000313" key="3">
    <source>
        <dbReference type="EMBL" id="QUC20314.1"/>
    </source>
</evidence>
<feature type="signal peptide" evidence="2">
    <location>
        <begin position="1"/>
        <end position="16"/>
    </location>
</feature>
<evidence type="ECO:0000313" key="4">
    <source>
        <dbReference type="Proteomes" id="UP000027002"/>
    </source>
</evidence>
<feature type="region of interest" description="Disordered" evidence="1">
    <location>
        <begin position="128"/>
        <end position="163"/>
    </location>
</feature>
<accession>A0A8E5HRI0</accession>
<protein>
    <submittedName>
        <fullName evidence="3">Uncharacterized protein</fullName>
    </submittedName>
</protein>
<name>A0A8E5HRI0_USTVR</name>
<dbReference type="EMBL" id="CP072756">
    <property type="protein sequence ID" value="QUC20314.1"/>
    <property type="molecule type" value="Genomic_DNA"/>
</dbReference>
<feature type="region of interest" description="Disordered" evidence="1">
    <location>
        <begin position="250"/>
        <end position="311"/>
    </location>
</feature>
<dbReference type="GeneID" id="66065333"/>
<proteinExistence type="predicted"/>
<feature type="compositionally biased region" description="Basic and acidic residues" evidence="1">
    <location>
        <begin position="280"/>
        <end position="302"/>
    </location>
</feature>
<evidence type="ECO:0000256" key="1">
    <source>
        <dbReference type="SAM" id="MobiDB-lite"/>
    </source>
</evidence>